<sequence length="212" mass="24961">MKISKIKTILSNILSISLIILFFLLGLILVLIGTNVIPANLKKPAQITCDVFGGIFLGLFTFVIIKIITILKSENRHKKNAIDLDLYLQDVVPSDEQKKQQLASLFKDAPKEDIESRNIYYSYLFRLFRKIYRRPNLEIKDLDLKHKIEKFIIDIKQAYGYFDVYLAIEFTQSINRKIILRGEYKHYKIYFDTIREIQSFTHDLVKKMLEFS</sequence>
<gene>
    <name evidence="4" type="ORF">JN03_0618</name>
    <name evidence="2" type="ORF">MHSN_01515</name>
    <name evidence="5" type="ORF">NMG93_01585</name>
    <name evidence="3" type="ORF">QJ129_02640</name>
</gene>
<dbReference type="EMBL" id="CP008748">
    <property type="protein sequence ID" value="ASI53873.1"/>
    <property type="molecule type" value="Genomic_DNA"/>
</dbReference>
<feature type="transmembrane region" description="Helical" evidence="1">
    <location>
        <begin position="52"/>
        <end position="71"/>
    </location>
</feature>
<dbReference type="Proteomes" id="UP000294882">
    <property type="component" value="Unassembled WGS sequence"/>
</dbReference>
<dbReference type="RefSeq" id="WP_036443494.1">
    <property type="nucleotide sequence ID" value="NZ_CP008748.1"/>
</dbReference>
<accession>A0A063YL24</accession>
<evidence type="ECO:0000313" key="3">
    <source>
        <dbReference type="EMBL" id="MDI3048150.1"/>
    </source>
</evidence>
<keyword evidence="1" id="KW-1133">Transmembrane helix</keyword>
<keyword evidence="1" id="KW-0812">Transmembrane</keyword>
<dbReference type="Proteomes" id="UP000264882">
    <property type="component" value="Chromosome"/>
</dbReference>
<proteinExistence type="predicted"/>
<reference evidence="4 7" key="2">
    <citation type="submission" date="2019-03" db="EMBL/GenBank/DDBJ databases">
        <title>Genomic Encyclopedia of Archaeal and Bacterial Type Strains, Phase II (KMG-II): from individual species to whole genera.</title>
        <authorList>
            <person name="Goeker M."/>
        </authorList>
    </citation>
    <scope>NUCLEOTIDE SEQUENCE [LARGE SCALE GENOMIC DNA]</scope>
    <source>
        <strain evidence="4 7">ATCC 25591</strain>
    </source>
</reference>
<keyword evidence="6" id="KW-1185">Reference proteome</keyword>
<reference evidence="5" key="3">
    <citation type="submission" date="2022-07" db="EMBL/GenBank/DDBJ databases">
        <title>Complete genome of Mycoplasma hyosynoviae B1.</title>
        <authorList>
            <person name="Spergser J."/>
        </authorList>
    </citation>
    <scope>NUCLEOTIDE SEQUENCE</scope>
    <source>
        <strain evidence="5">B1</strain>
    </source>
</reference>
<organism evidence="4 7">
    <name type="scientific">Metamycoplasma hyosynoviae</name>
    <dbReference type="NCBI Taxonomy" id="29559"/>
    <lineage>
        <taxon>Bacteria</taxon>
        <taxon>Bacillati</taxon>
        <taxon>Mycoplasmatota</taxon>
        <taxon>Mycoplasmoidales</taxon>
        <taxon>Metamycoplasmataceae</taxon>
        <taxon>Metamycoplasma</taxon>
    </lineage>
</organism>
<dbReference type="Proteomes" id="UP001233782">
    <property type="component" value="Unassembled WGS sequence"/>
</dbReference>
<evidence type="ECO:0000313" key="6">
    <source>
        <dbReference type="Proteomes" id="UP000264882"/>
    </source>
</evidence>
<dbReference type="EMBL" id="CP101127">
    <property type="protein sequence ID" value="UTO26247.1"/>
    <property type="molecule type" value="Genomic_DNA"/>
</dbReference>
<reference evidence="2 6" key="1">
    <citation type="submission" date="2014-06" db="EMBL/GenBank/DDBJ databases">
        <title>The Whole Genome Sequence of Mycoplasma hyosynoviae strain ATCC 27095.</title>
        <authorList>
            <person name="Calcutt M.J."/>
            <person name="Foecking M.F."/>
        </authorList>
    </citation>
    <scope>NUCLEOTIDE SEQUENCE [LARGE SCALE GENOMIC DNA]</scope>
    <source>
        <strain evidence="2 6">M60</strain>
    </source>
</reference>
<keyword evidence="1" id="KW-0472">Membrane</keyword>
<evidence type="ECO:0000313" key="5">
    <source>
        <dbReference type="EMBL" id="UTO26247.1"/>
    </source>
</evidence>
<dbReference type="STRING" id="29559.NPL3_00675"/>
<dbReference type="OrthoDB" id="398409at2"/>
<dbReference type="Proteomes" id="UP001059349">
    <property type="component" value="Chromosome"/>
</dbReference>
<dbReference type="AlphaFoldDB" id="A0A063YL24"/>
<feature type="transmembrane region" description="Helical" evidence="1">
    <location>
        <begin position="12"/>
        <end position="32"/>
    </location>
</feature>
<evidence type="ECO:0000256" key="1">
    <source>
        <dbReference type="SAM" id="Phobius"/>
    </source>
</evidence>
<evidence type="ECO:0000313" key="4">
    <source>
        <dbReference type="EMBL" id="TDU96002.1"/>
    </source>
</evidence>
<name>A0A063YL24_9BACT</name>
<evidence type="ECO:0000313" key="7">
    <source>
        <dbReference type="Proteomes" id="UP000294882"/>
    </source>
</evidence>
<dbReference type="EMBL" id="SOCH01000006">
    <property type="protein sequence ID" value="TDU96002.1"/>
    <property type="molecule type" value="Genomic_DNA"/>
</dbReference>
<evidence type="ECO:0000313" key="2">
    <source>
        <dbReference type="EMBL" id="ASI53873.1"/>
    </source>
</evidence>
<protein>
    <submittedName>
        <fullName evidence="4">Uncharacterized protein</fullName>
    </submittedName>
</protein>
<reference evidence="3" key="4">
    <citation type="submission" date="2023-04" db="EMBL/GenBank/DDBJ databases">
        <title>Genomes of recent Mycoplasma hyosynoviae isolates 2023.</title>
        <authorList>
            <person name="Spergser J."/>
        </authorList>
    </citation>
    <scope>NUCLEOTIDE SEQUENCE</scope>
    <source>
        <strain evidence="3">SN1J23N</strain>
    </source>
</reference>
<dbReference type="GeneID" id="75105164"/>
<dbReference type="KEGG" id="mhyv:MHSN_01515"/>
<dbReference type="EMBL" id="JASBCP010000004">
    <property type="protein sequence ID" value="MDI3048150.1"/>
    <property type="molecule type" value="Genomic_DNA"/>
</dbReference>